<proteinExistence type="predicted"/>
<evidence type="ECO:0000259" key="1">
    <source>
        <dbReference type="Pfam" id="PF03358"/>
    </source>
</evidence>
<name>A0A512T1F9_9MICO</name>
<organism evidence="2 3">
    <name type="scientific">Knoellia locipacati</name>
    <dbReference type="NCBI Taxonomy" id="882824"/>
    <lineage>
        <taxon>Bacteria</taxon>
        <taxon>Bacillati</taxon>
        <taxon>Actinomycetota</taxon>
        <taxon>Actinomycetes</taxon>
        <taxon>Micrococcales</taxon>
        <taxon>Intrasporangiaceae</taxon>
        <taxon>Knoellia</taxon>
    </lineage>
</organism>
<accession>A0A512T1F9</accession>
<evidence type="ECO:0000313" key="3">
    <source>
        <dbReference type="Proteomes" id="UP000321793"/>
    </source>
</evidence>
<dbReference type="GO" id="GO:0010181">
    <property type="term" value="F:FMN binding"/>
    <property type="evidence" value="ECO:0007669"/>
    <property type="project" value="TreeGrafter"/>
</dbReference>
<gene>
    <name evidence="2" type="ORF">KLO01_21020</name>
</gene>
<sequence length="186" mass="19813">MNNLSIIVSSTRPGRIGDKVTSWVSQQADPEQWQVTVLDLAEIDLPFFDEEDMPKNGNYAKPHTQAWASAIFESDAIVVVTPQYNRSFPAPIKNAVDYLFAEWDSKPIGIVGYGWTGAADARADLAKVLTHVHADVVGDLGLSFPEQLTVDGSVVDAGAEATGELTAMLEALAAKVGDLAEAPAGS</sequence>
<dbReference type="Gene3D" id="3.40.50.360">
    <property type="match status" value="1"/>
</dbReference>
<dbReference type="GO" id="GO:0016491">
    <property type="term" value="F:oxidoreductase activity"/>
    <property type="evidence" value="ECO:0007669"/>
    <property type="project" value="InterPro"/>
</dbReference>
<dbReference type="SUPFAM" id="SSF52218">
    <property type="entry name" value="Flavoproteins"/>
    <property type="match status" value="1"/>
</dbReference>
<keyword evidence="3" id="KW-1185">Reference proteome</keyword>
<evidence type="ECO:0000313" key="2">
    <source>
        <dbReference type="EMBL" id="GEQ14055.1"/>
    </source>
</evidence>
<comment type="caution">
    <text evidence="2">The sequence shown here is derived from an EMBL/GenBank/DDBJ whole genome shotgun (WGS) entry which is preliminary data.</text>
</comment>
<dbReference type="EMBL" id="BKBA01000008">
    <property type="protein sequence ID" value="GEQ14055.1"/>
    <property type="molecule type" value="Genomic_DNA"/>
</dbReference>
<dbReference type="InterPro" id="IPR029039">
    <property type="entry name" value="Flavoprotein-like_sf"/>
</dbReference>
<dbReference type="PANTHER" id="PTHR30543:SF21">
    <property type="entry name" value="NAD(P)H-DEPENDENT FMN REDUCTASE LOT6"/>
    <property type="match status" value="1"/>
</dbReference>
<dbReference type="Pfam" id="PF03358">
    <property type="entry name" value="FMN_red"/>
    <property type="match status" value="1"/>
</dbReference>
<dbReference type="InterPro" id="IPR005025">
    <property type="entry name" value="FMN_Rdtase-like_dom"/>
</dbReference>
<feature type="domain" description="NADPH-dependent FMN reductase-like" evidence="1">
    <location>
        <begin position="5"/>
        <end position="146"/>
    </location>
</feature>
<dbReference type="PANTHER" id="PTHR30543">
    <property type="entry name" value="CHROMATE REDUCTASE"/>
    <property type="match status" value="1"/>
</dbReference>
<dbReference type="AlphaFoldDB" id="A0A512T1F9"/>
<dbReference type="GO" id="GO:0005829">
    <property type="term" value="C:cytosol"/>
    <property type="evidence" value="ECO:0007669"/>
    <property type="project" value="TreeGrafter"/>
</dbReference>
<dbReference type="InterPro" id="IPR050712">
    <property type="entry name" value="NAD(P)H-dep_reductase"/>
</dbReference>
<reference evidence="2 3" key="1">
    <citation type="submission" date="2019-07" db="EMBL/GenBank/DDBJ databases">
        <title>Whole genome shotgun sequence of Knoellia locipacati NBRC 109775.</title>
        <authorList>
            <person name="Hosoyama A."/>
            <person name="Uohara A."/>
            <person name="Ohji S."/>
            <person name="Ichikawa N."/>
        </authorList>
    </citation>
    <scope>NUCLEOTIDE SEQUENCE [LARGE SCALE GENOMIC DNA]</scope>
    <source>
        <strain evidence="2 3">NBRC 109775</strain>
    </source>
</reference>
<protein>
    <submittedName>
        <fullName evidence="2">Flavoprotein</fullName>
    </submittedName>
</protein>
<dbReference type="Proteomes" id="UP000321793">
    <property type="component" value="Unassembled WGS sequence"/>
</dbReference>